<evidence type="ECO:0000313" key="2">
    <source>
        <dbReference type="Proteomes" id="UP000215914"/>
    </source>
</evidence>
<dbReference type="InParanoid" id="A0A251UUC6"/>
<keyword evidence="2" id="KW-1185">Reference proteome</keyword>
<gene>
    <name evidence="1" type="ORF">HannXRQ_Chr05g0160771</name>
</gene>
<dbReference type="AlphaFoldDB" id="A0A251UUC6"/>
<proteinExistence type="predicted"/>
<dbReference type="EMBL" id="CM007894">
    <property type="protein sequence ID" value="OTG26633.1"/>
    <property type="molecule type" value="Genomic_DNA"/>
</dbReference>
<organism evidence="1 2">
    <name type="scientific">Helianthus annuus</name>
    <name type="common">Common sunflower</name>
    <dbReference type="NCBI Taxonomy" id="4232"/>
    <lineage>
        <taxon>Eukaryota</taxon>
        <taxon>Viridiplantae</taxon>
        <taxon>Streptophyta</taxon>
        <taxon>Embryophyta</taxon>
        <taxon>Tracheophyta</taxon>
        <taxon>Spermatophyta</taxon>
        <taxon>Magnoliopsida</taxon>
        <taxon>eudicotyledons</taxon>
        <taxon>Gunneridae</taxon>
        <taxon>Pentapetalae</taxon>
        <taxon>asterids</taxon>
        <taxon>campanulids</taxon>
        <taxon>Asterales</taxon>
        <taxon>Asteraceae</taxon>
        <taxon>Asteroideae</taxon>
        <taxon>Heliantheae alliance</taxon>
        <taxon>Heliantheae</taxon>
        <taxon>Helianthus</taxon>
    </lineage>
</organism>
<dbReference type="Proteomes" id="UP000215914">
    <property type="component" value="Chromosome 5"/>
</dbReference>
<sequence>MLFPLHNPTLSSSLVTPPKTRKLHPTLGEICHHQETYVLCRRFQSNCNPGSSSRLGFLTNL</sequence>
<accession>A0A251UUC6</accession>
<name>A0A251UUC6_HELAN</name>
<reference evidence="2" key="1">
    <citation type="journal article" date="2017" name="Nature">
        <title>The sunflower genome provides insights into oil metabolism, flowering and Asterid evolution.</title>
        <authorList>
            <person name="Badouin H."/>
            <person name="Gouzy J."/>
            <person name="Grassa C.J."/>
            <person name="Murat F."/>
            <person name="Staton S.E."/>
            <person name="Cottret L."/>
            <person name="Lelandais-Briere C."/>
            <person name="Owens G.L."/>
            <person name="Carrere S."/>
            <person name="Mayjonade B."/>
            <person name="Legrand L."/>
            <person name="Gill N."/>
            <person name="Kane N.C."/>
            <person name="Bowers J.E."/>
            <person name="Hubner S."/>
            <person name="Bellec A."/>
            <person name="Berard A."/>
            <person name="Berges H."/>
            <person name="Blanchet N."/>
            <person name="Boniface M.C."/>
            <person name="Brunel D."/>
            <person name="Catrice O."/>
            <person name="Chaidir N."/>
            <person name="Claudel C."/>
            <person name="Donnadieu C."/>
            <person name="Faraut T."/>
            <person name="Fievet G."/>
            <person name="Helmstetter N."/>
            <person name="King M."/>
            <person name="Knapp S.J."/>
            <person name="Lai Z."/>
            <person name="Le Paslier M.C."/>
            <person name="Lippi Y."/>
            <person name="Lorenzon L."/>
            <person name="Mandel J.R."/>
            <person name="Marage G."/>
            <person name="Marchand G."/>
            <person name="Marquand E."/>
            <person name="Bret-Mestries E."/>
            <person name="Morien E."/>
            <person name="Nambeesan S."/>
            <person name="Nguyen T."/>
            <person name="Pegot-Espagnet P."/>
            <person name="Pouilly N."/>
            <person name="Raftis F."/>
            <person name="Sallet E."/>
            <person name="Schiex T."/>
            <person name="Thomas J."/>
            <person name="Vandecasteele C."/>
            <person name="Vares D."/>
            <person name="Vear F."/>
            <person name="Vautrin S."/>
            <person name="Crespi M."/>
            <person name="Mangin B."/>
            <person name="Burke J.M."/>
            <person name="Salse J."/>
            <person name="Munos S."/>
            <person name="Vincourt P."/>
            <person name="Rieseberg L.H."/>
            <person name="Langlade N.B."/>
        </authorList>
    </citation>
    <scope>NUCLEOTIDE SEQUENCE [LARGE SCALE GENOMIC DNA]</scope>
    <source>
        <strain evidence="2">cv. SF193</strain>
    </source>
</reference>
<protein>
    <submittedName>
        <fullName evidence="1">Uncharacterized protein</fullName>
    </submittedName>
</protein>
<evidence type="ECO:0000313" key="1">
    <source>
        <dbReference type="EMBL" id="OTG26633.1"/>
    </source>
</evidence>